<accession>A0AA96ZTE1</accession>
<name>A0AA96ZTE1_9EURY</name>
<dbReference type="RefSeq" id="WP_338102571.1">
    <property type="nucleotide sequence ID" value="NZ_CP131060.1"/>
</dbReference>
<evidence type="ECO:0000313" key="1">
    <source>
        <dbReference type="EMBL" id="WNY24485.1"/>
    </source>
</evidence>
<proteinExistence type="predicted"/>
<dbReference type="AlphaFoldDB" id="A0AA96ZTE1"/>
<sequence length="166" mass="19154">MPIVEYLISVSATRPLKLLQHILKEMKESLEEPLTDSAELDSDSDSLEILDDNIHTVRVKYYLGLISESISIELKQSEWECASESDCIINIKLTLLEENREENLINFHEFIQSFEGTIDLINGVDTLSEPTDIIQDIQYVRIIDDFGKSLCCKIYPQLFELENKLR</sequence>
<evidence type="ECO:0000313" key="2">
    <source>
        <dbReference type="Proteomes" id="UP001303587"/>
    </source>
</evidence>
<reference evidence="1 2" key="1">
    <citation type="submission" date="2023-07" db="EMBL/GenBank/DDBJ databases">
        <title>Closed genoem sequence of Methanosarcinaceae archaeon Ac7.</title>
        <authorList>
            <person name="Poehlein A."/>
            <person name="Protasov E."/>
            <person name="Platt K."/>
            <person name="Reeh H."/>
            <person name="Daniel R."/>
            <person name="Brune A."/>
        </authorList>
    </citation>
    <scope>NUCLEOTIDE SEQUENCE [LARGE SCALE GENOMIC DNA]</scope>
    <source>
        <strain evidence="1 2">Ac7</strain>
    </source>
</reference>
<dbReference type="GeneID" id="89229127"/>
<dbReference type="EMBL" id="CP131060">
    <property type="protein sequence ID" value="WNY24485.1"/>
    <property type="molecule type" value="Genomic_DNA"/>
</dbReference>
<dbReference type="Proteomes" id="UP001303587">
    <property type="component" value="Chromosome"/>
</dbReference>
<gene>
    <name evidence="1" type="ORF">MsAc7_00070</name>
</gene>
<protein>
    <submittedName>
        <fullName evidence="1">Uncharacterized protein</fullName>
    </submittedName>
</protein>
<organism evidence="1 2">
    <name type="scientific">Methanolapillus millepedarum</name>
    <dbReference type="NCBI Taxonomy" id="3028296"/>
    <lineage>
        <taxon>Archaea</taxon>
        <taxon>Methanobacteriati</taxon>
        <taxon>Methanobacteriota</taxon>
        <taxon>Stenosarchaea group</taxon>
        <taxon>Methanomicrobia</taxon>
        <taxon>Methanosarcinales</taxon>
        <taxon>Methanosarcinaceae</taxon>
        <taxon>Methanolapillus</taxon>
    </lineage>
</organism>
<keyword evidence="2" id="KW-1185">Reference proteome</keyword>